<evidence type="ECO:0000256" key="2">
    <source>
        <dbReference type="ARBA" id="ARBA00023002"/>
    </source>
</evidence>
<dbReference type="InterPro" id="IPR057326">
    <property type="entry name" value="KR_dom"/>
</dbReference>
<evidence type="ECO:0000256" key="1">
    <source>
        <dbReference type="ARBA" id="ARBA00022857"/>
    </source>
</evidence>
<dbReference type="AlphaFoldDB" id="A0A0D3HLE6"/>
<dbReference type="SMR" id="A0A0D3HLE6"/>
<dbReference type="EnsemblPlants" id="OBART11G12160.1">
    <property type="protein sequence ID" value="OBART11G12160.1"/>
    <property type="gene ID" value="OBART11G12160"/>
</dbReference>
<proteinExistence type="predicted"/>
<dbReference type="PANTHER" id="PTHR42898:SF39">
    <property type="entry name" value="OS11G0438700 PROTEIN"/>
    <property type="match status" value="1"/>
</dbReference>
<reference evidence="4" key="1">
    <citation type="journal article" date="2009" name="Rice">
        <title>De Novo Next Generation Sequencing of Plant Genomes.</title>
        <authorList>
            <person name="Rounsley S."/>
            <person name="Marri P.R."/>
            <person name="Yu Y."/>
            <person name="He R."/>
            <person name="Sisneros N."/>
            <person name="Goicoechea J.L."/>
            <person name="Lee S.J."/>
            <person name="Angelova A."/>
            <person name="Kudrna D."/>
            <person name="Luo M."/>
            <person name="Affourtit J."/>
            <person name="Desany B."/>
            <person name="Knight J."/>
            <person name="Niazi F."/>
            <person name="Egholm M."/>
            <person name="Wing R.A."/>
        </authorList>
    </citation>
    <scope>NUCLEOTIDE SEQUENCE [LARGE SCALE GENOMIC DNA]</scope>
    <source>
        <strain evidence="4">cv. IRGC 105608</strain>
    </source>
</reference>
<dbReference type="GO" id="GO:0016491">
    <property type="term" value="F:oxidoreductase activity"/>
    <property type="evidence" value="ECO:0007669"/>
    <property type="project" value="UniProtKB-KW"/>
</dbReference>
<dbReference type="PRINTS" id="PR00080">
    <property type="entry name" value="SDRFAMILY"/>
</dbReference>
<organism evidence="4">
    <name type="scientific">Oryza barthii</name>
    <dbReference type="NCBI Taxonomy" id="65489"/>
    <lineage>
        <taxon>Eukaryota</taxon>
        <taxon>Viridiplantae</taxon>
        <taxon>Streptophyta</taxon>
        <taxon>Embryophyta</taxon>
        <taxon>Tracheophyta</taxon>
        <taxon>Spermatophyta</taxon>
        <taxon>Magnoliopsida</taxon>
        <taxon>Liliopsida</taxon>
        <taxon>Poales</taxon>
        <taxon>Poaceae</taxon>
        <taxon>BOP clade</taxon>
        <taxon>Oryzoideae</taxon>
        <taxon>Oryzeae</taxon>
        <taxon>Oryzinae</taxon>
        <taxon>Oryza</taxon>
    </lineage>
</organism>
<dbReference type="eggNOG" id="KOG0725">
    <property type="taxonomic scope" value="Eukaryota"/>
</dbReference>
<keyword evidence="5" id="KW-1185">Reference proteome</keyword>
<dbReference type="FunFam" id="3.40.50.720:FF:000084">
    <property type="entry name" value="Short-chain dehydrogenase reductase"/>
    <property type="match status" value="1"/>
</dbReference>
<name>A0A0D3HLE6_9ORYZ</name>
<dbReference type="InterPro" id="IPR036291">
    <property type="entry name" value="NAD(P)-bd_dom_sf"/>
</dbReference>
<evidence type="ECO:0000313" key="4">
    <source>
        <dbReference type="EnsemblPlants" id="OBART11G12160.1"/>
    </source>
</evidence>
<evidence type="ECO:0000313" key="5">
    <source>
        <dbReference type="Proteomes" id="UP000026960"/>
    </source>
</evidence>
<dbReference type="PRINTS" id="PR00081">
    <property type="entry name" value="GDHRDH"/>
</dbReference>
<dbReference type="SUPFAM" id="SSF51735">
    <property type="entry name" value="NAD(P)-binding Rossmann-fold domains"/>
    <property type="match status" value="1"/>
</dbReference>
<feature type="domain" description="Ketoreductase" evidence="3">
    <location>
        <begin position="16"/>
        <end position="191"/>
    </location>
</feature>
<dbReference type="InterPro" id="IPR002347">
    <property type="entry name" value="SDR_fam"/>
</dbReference>
<dbReference type="Proteomes" id="UP000026960">
    <property type="component" value="Chromosome 11"/>
</dbReference>
<dbReference type="PaxDb" id="65489-OBART11G12160.1"/>
<reference evidence="4" key="2">
    <citation type="submission" date="2015-03" db="UniProtKB">
        <authorList>
            <consortium name="EnsemblPlants"/>
        </authorList>
    </citation>
    <scope>IDENTIFICATION</scope>
</reference>
<dbReference type="InterPro" id="IPR045000">
    <property type="entry name" value="TR"/>
</dbReference>
<dbReference type="Pfam" id="PF13561">
    <property type="entry name" value="adh_short_C2"/>
    <property type="match status" value="1"/>
</dbReference>
<dbReference type="HOGENOM" id="CLU_010194_1_1_1"/>
<keyword evidence="1" id="KW-0521">NADP</keyword>
<sequence length="260" mass="27445">MATASSINKRFSLAGATALVTGGSKGIGRAIVEELASFGATVHTCARNQAELSRCQEEWTAKGLAVTVSVCDVAVRADREALAGRVSAMFDGKLSILVNNAGTAYLKPAADLTPEETSRLMTTNFESCFHLSQLFYPLLKDSGRGSIVNISSVASVLAFHSLPIYSAAKGAMNQVTRNLACEWASDGIRVNSVAPGYIQTPLLTAFVAGNDFAQVEFNRLPLGRLGKPEDISSLVAFLCMPAASYITGQIICVDGGRMLS</sequence>
<dbReference type="InterPro" id="IPR020904">
    <property type="entry name" value="Sc_DH/Rdtase_CS"/>
</dbReference>
<dbReference type="PROSITE" id="PS00061">
    <property type="entry name" value="ADH_SHORT"/>
    <property type="match status" value="1"/>
</dbReference>
<evidence type="ECO:0000259" key="3">
    <source>
        <dbReference type="SMART" id="SM00822"/>
    </source>
</evidence>
<keyword evidence="2" id="KW-0560">Oxidoreductase</keyword>
<dbReference type="Gene3D" id="3.40.50.720">
    <property type="entry name" value="NAD(P)-binding Rossmann-like Domain"/>
    <property type="match status" value="1"/>
</dbReference>
<accession>A0A0D3HLE6</accession>
<dbReference type="Gramene" id="OBART11G12160.1">
    <property type="protein sequence ID" value="OBART11G12160.1"/>
    <property type="gene ID" value="OBART11G12160"/>
</dbReference>
<dbReference type="NCBIfam" id="NF005559">
    <property type="entry name" value="PRK07231.1"/>
    <property type="match status" value="1"/>
</dbReference>
<dbReference type="SMART" id="SM00822">
    <property type="entry name" value="PKS_KR"/>
    <property type="match status" value="1"/>
</dbReference>
<dbReference type="STRING" id="65489.A0A0D3HLE6"/>
<protein>
    <recommendedName>
        <fullName evidence="3">Ketoreductase domain-containing protein</fullName>
    </recommendedName>
</protein>
<dbReference type="PANTHER" id="PTHR42898">
    <property type="entry name" value="TROPINONE REDUCTASE"/>
    <property type="match status" value="1"/>
</dbReference>